<dbReference type="Proteomes" id="UP000696280">
    <property type="component" value="Unassembled WGS sequence"/>
</dbReference>
<evidence type="ECO:0000256" key="2">
    <source>
        <dbReference type="SAM" id="Phobius"/>
    </source>
</evidence>
<proteinExistence type="predicted"/>
<evidence type="ECO:0000256" key="1">
    <source>
        <dbReference type="SAM" id="MobiDB-lite"/>
    </source>
</evidence>
<evidence type="ECO:0000313" key="3">
    <source>
        <dbReference type="EMBL" id="CAG8961465.1"/>
    </source>
</evidence>
<reference evidence="3" key="1">
    <citation type="submission" date="2021-07" db="EMBL/GenBank/DDBJ databases">
        <authorList>
            <person name="Durling M."/>
        </authorList>
    </citation>
    <scope>NUCLEOTIDE SEQUENCE</scope>
</reference>
<keyword evidence="2" id="KW-0812">Transmembrane</keyword>
<feature type="compositionally biased region" description="Low complexity" evidence="1">
    <location>
        <begin position="155"/>
        <end position="175"/>
    </location>
</feature>
<evidence type="ECO:0000313" key="4">
    <source>
        <dbReference type="Proteomes" id="UP000696280"/>
    </source>
</evidence>
<feature type="transmembrane region" description="Helical" evidence="2">
    <location>
        <begin position="76"/>
        <end position="98"/>
    </location>
</feature>
<dbReference type="AlphaFoldDB" id="A0A9N9L6T9"/>
<comment type="caution">
    <text evidence="3">The sequence shown here is derived from an EMBL/GenBank/DDBJ whole genome shotgun (WGS) entry which is preliminary data.</text>
</comment>
<protein>
    <submittedName>
        <fullName evidence="3">Uncharacterized protein</fullName>
    </submittedName>
</protein>
<dbReference type="OrthoDB" id="2956254at2759"/>
<organism evidence="3 4">
    <name type="scientific">Hymenoscyphus fraxineus</name>
    <dbReference type="NCBI Taxonomy" id="746836"/>
    <lineage>
        <taxon>Eukaryota</taxon>
        <taxon>Fungi</taxon>
        <taxon>Dikarya</taxon>
        <taxon>Ascomycota</taxon>
        <taxon>Pezizomycotina</taxon>
        <taxon>Leotiomycetes</taxon>
        <taxon>Helotiales</taxon>
        <taxon>Helotiaceae</taxon>
        <taxon>Hymenoscyphus</taxon>
    </lineage>
</organism>
<keyword evidence="2" id="KW-0472">Membrane</keyword>
<feature type="region of interest" description="Disordered" evidence="1">
    <location>
        <begin position="150"/>
        <end position="175"/>
    </location>
</feature>
<gene>
    <name evidence="3" type="ORF">HYFRA_00013917</name>
</gene>
<accession>A0A9N9L6T9</accession>
<keyword evidence="2" id="KW-1133">Transmembrane helix</keyword>
<dbReference type="EMBL" id="CAJVRL010000110">
    <property type="protein sequence ID" value="CAG8961465.1"/>
    <property type="molecule type" value="Genomic_DNA"/>
</dbReference>
<keyword evidence="4" id="KW-1185">Reference proteome</keyword>
<sequence>MNSSARYPGEGLEVDTTPNEKYPYHETHDTAPQVVQPEKQYSGMIEYSQQLPFQEAKAVDPKVKPKTAFSLRRRTFWVILGSFGVALVIALIAVIGVLSHQLSQNKSSNEAALSSASAAAQSPNQITYSLTSTPSSTLAPSARLPESTLTPIVLPSTPSPTQASNSPPTSTSTSTCPSSAVIGKCDAPGCNGFNSQTASLGSCTTGDLRGCPCQTLCGKVLGPCSNCDGVNGTCYGGPFQGCGCT</sequence>
<name>A0A9N9L6T9_9HELO</name>